<protein>
    <submittedName>
        <fullName evidence="1">Uncharacterized protein</fullName>
    </submittedName>
</protein>
<evidence type="ECO:0000313" key="1">
    <source>
        <dbReference type="EMBL" id="MED6165581.1"/>
    </source>
</evidence>
<organism evidence="1 2">
    <name type="scientific">Stylosanthes scabra</name>
    <dbReference type="NCBI Taxonomy" id="79078"/>
    <lineage>
        <taxon>Eukaryota</taxon>
        <taxon>Viridiplantae</taxon>
        <taxon>Streptophyta</taxon>
        <taxon>Embryophyta</taxon>
        <taxon>Tracheophyta</taxon>
        <taxon>Spermatophyta</taxon>
        <taxon>Magnoliopsida</taxon>
        <taxon>eudicotyledons</taxon>
        <taxon>Gunneridae</taxon>
        <taxon>Pentapetalae</taxon>
        <taxon>rosids</taxon>
        <taxon>fabids</taxon>
        <taxon>Fabales</taxon>
        <taxon>Fabaceae</taxon>
        <taxon>Papilionoideae</taxon>
        <taxon>50 kb inversion clade</taxon>
        <taxon>dalbergioids sensu lato</taxon>
        <taxon>Dalbergieae</taxon>
        <taxon>Pterocarpus clade</taxon>
        <taxon>Stylosanthes</taxon>
    </lineage>
</organism>
<name>A0ABU6UZP7_9FABA</name>
<dbReference type="EMBL" id="JASCZI010123714">
    <property type="protein sequence ID" value="MED6165581.1"/>
    <property type="molecule type" value="Genomic_DNA"/>
</dbReference>
<sequence>MKMECNVKLMTLKEPLPLRSSQASVPDEPVEAADRECVNRDGLSYNLSGVWQSQSSSPSS</sequence>
<evidence type="ECO:0000313" key="2">
    <source>
        <dbReference type="Proteomes" id="UP001341840"/>
    </source>
</evidence>
<accession>A0ABU6UZP7</accession>
<comment type="caution">
    <text evidence="1">The sequence shown here is derived from an EMBL/GenBank/DDBJ whole genome shotgun (WGS) entry which is preliminary data.</text>
</comment>
<dbReference type="Proteomes" id="UP001341840">
    <property type="component" value="Unassembled WGS sequence"/>
</dbReference>
<proteinExistence type="predicted"/>
<reference evidence="1 2" key="1">
    <citation type="journal article" date="2023" name="Plants (Basel)">
        <title>Bridging the Gap: Combining Genomics and Transcriptomics Approaches to Understand Stylosanthes scabra, an Orphan Legume from the Brazilian Caatinga.</title>
        <authorList>
            <person name="Ferreira-Neto J.R.C."/>
            <person name="da Silva M.D."/>
            <person name="Binneck E."/>
            <person name="de Melo N.F."/>
            <person name="da Silva R.H."/>
            <person name="de Melo A.L.T.M."/>
            <person name="Pandolfi V."/>
            <person name="Bustamante F.O."/>
            <person name="Brasileiro-Vidal A.C."/>
            <person name="Benko-Iseppon A.M."/>
        </authorList>
    </citation>
    <scope>NUCLEOTIDE SEQUENCE [LARGE SCALE GENOMIC DNA]</scope>
    <source>
        <tissue evidence="1">Leaves</tissue>
    </source>
</reference>
<gene>
    <name evidence="1" type="ORF">PIB30_100940</name>
</gene>
<keyword evidence="2" id="KW-1185">Reference proteome</keyword>